<organism evidence="1 2">
    <name type="scientific">Fructobacillus parabroussonetiae</name>
    <dbReference type="NCBI Taxonomy" id="2713174"/>
    <lineage>
        <taxon>Bacteria</taxon>
        <taxon>Bacillati</taxon>
        <taxon>Bacillota</taxon>
        <taxon>Bacilli</taxon>
        <taxon>Lactobacillales</taxon>
        <taxon>Lactobacillaceae</taxon>
        <taxon>Fructobacillus</taxon>
    </lineage>
</organism>
<accession>A0ABS5QVW0</accession>
<gene>
    <name evidence="1" type="ORF">G6R30_02530</name>
</gene>
<comment type="caution">
    <text evidence="1">The sequence shown here is derived from an EMBL/GenBank/DDBJ whole genome shotgun (WGS) entry which is preliminary data.</text>
</comment>
<dbReference type="RefSeq" id="WP_213821160.1">
    <property type="nucleotide sequence ID" value="NZ_JAAMFL010000004.1"/>
</dbReference>
<sequence>MNPEQYFFNFHLGRELSLCGELLYNGFEAMENDEPLYPKNSKEVSYLDNSAAFIFLINHSVAFERMGKIISLFLLKEQYPNKINGLLKDYYLSIDEEYDKMTEYSSFEKEEDEVLHSHSNIKINKLINTIKQGSLELNGSEKYVLQIFDNFYSKYRYGHFNPQDINFQKEAEIVNSLLNYALKHKFMQGLPDSLSDKEKALYSIGVVIQNLTKKYFKKIDCFIKKHETLYY</sequence>
<keyword evidence="2" id="KW-1185">Reference proteome</keyword>
<reference evidence="1 2" key="1">
    <citation type="submission" date="2020-02" db="EMBL/GenBank/DDBJ databases">
        <title>Fructobacillus sp. isolated from paper mulberry of Taiwan.</title>
        <authorList>
            <person name="Lin S.-T."/>
        </authorList>
    </citation>
    <scope>NUCLEOTIDE SEQUENCE [LARGE SCALE GENOMIC DNA]</scope>
    <source>
        <strain evidence="1 2">S1-1</strain>
    </source>
</reference>
<name>A0ABS5QVW0_9LACO</name>
<dbReference type="Proteomes" id="UP001519503">
    <property type="component" value="Unassembled WGS sequence"/>
</dbReference>
<evidence type="ECO:0000313" key="1">
    <source>
        <dbReference type="EMBL" id="MBS9337338.1"/>
    </source>
</evidence>
<proteinExistence type="predicted"/>
<evidence type="ECO:0000313" key="2">
    <source>
        <dbReference type="Proteomes" id="UP001519503"/>
    </source>
</evidence>
<dbReference type="EMBL" id="JAAMFL010000004">
    <property type="protein sequence ID" value="MBS9337338.1"/>
    <property type="molecule type" value="Genomic_DNA"/>
</dbReference>
<protein>
    <submittedName>
        <fullName evidence="1">Uncharacterized protein</fullName>
    </submittedName>
</protein>